<dbReference type="AlphaFoldDB" id="A0A9R0AGG5"/>
<proteinExistence type="predicted"/>
<protein>
    <submittedName>
        <fullName evidence="2">Uncharacterized protein LOC122139999</fullName>
    </submittedName>
</protein>
<accession>A0A9R0AGG5</accession>
<dbReference type="OrthoDB" id="8897346at2759"/>
<feature type="region of interest" description="Disordered" evidence="1">
    <location>
        <begin position="1"/>
        <end position="28"/>
    </location>
</feature>
<feature type="region of interest" description="Disordered" evidence="1">
    <location>
        <begin position="47"/>
        <end position="84"/>
    </location>
</feature>
<dbReference type="RefSeq" id="XP_042597190.1">
    <property type="nucleotide sequence ID" value="XM_042741256.1"/>
</dbReference>
<dbReference type="GeneID" id="122139999"/>
<gene>
    <name evidence="2" type="primary">LOC122139999</name>
</gene>
<sequence length="448" mass="51071">METSRSRVGELKDGSRKKGNGLNGQKVRDNDNVYELELKIRMGYGWTGSTGGKNERGTEKQGFGGSSKPGSGHRSRVILPEKAQPVSSTSTSGISVSDYLVLLKSLRIDLPNGVLNQKVIRLSEDAGIIQKAQDVVKELEDFKLQFSSIPRLGCRELKNSLPLKDNGKILELTVMIFFEKRKDSVEALRSQWRKNVSNASWGFRFRDKYQTKAISTPTMYATTQTRSWRHLEVGDNLANISVGVTVNVRDIENRDYADESALWTTSSSQKFGKYFHNPGDELECLKFYHELRETGTNMRVRYTKGNKLDFGFLSGRLDFLAEGEKSEKMVIECKGTTGDMVGKVFTKPKNGGRLAHLNETHENYYQVQAYMYILNRAAKQTQGFTSDRAVMVVRHYHKNGREPRDFYWNYLRKNEAIQQKIDELRVFCEEEVLACFLAVLNLIFQKDT</sequence>
<evidence type="ECO:0000256" key="1">
    <source>
        <dbReference type="SAM" id="MobiDB-lite"/>
    </source>
</evidence>
<name>A0A9R0AGG5_CYPCA</name>
<reference evidence="2" key="1">
    <citation type="submission" date="2025-08" db="UniProtKB">
        <authorList>
            <consortium name="RefSeq"/>
        </authorList>
    </citation>
    <scope>IDENTIFICATION</scope>
    <source>
        <tissue evidence="2">Muscle</tissue>
    </source>
</reference>
<evidence type="ECO:0000313" key="2">
    <source>
        <dbReference type="RefSeq" id="XP_042597190.1"/>
    </source>
</evidence>
<feature type="compositionally biased region" description="Basic and acidic residues" evidence="1">
    <location>
        <begin position="1"/>
        <end position="16"/>
    </location>
</feature>
<dbReference type="KEGG" id="ccar:122139999"/>
<dbReference type="Proteomes" id="UP001155660">
    <property type="component" value="Chromosome B16"/>
</dbReference>
<organism evidence="2">
    <name type="scientific">Cyprinus carpio</name>
    <name type="common">Common carp</name>
    <dbReference type="NCBI Taxonomy" id="7962"/>
    <lineage>
        <taxon>Eukaryota</taxon>
        <taxon>Metazoa</taxon>
        <taxon>Chordata</taxon>
        <taxon>Craniata</taxon>
        <taxon>Vertebrata</taxon>
        <taxon>Euteleostomi</taxon>
        <taxon>Actinopterygii</taxon>
        <taxon>Neopterygii</taxon>
        <taxon>Teleostei</taxon>
        <taxon>Ostariophysi</taxon>
        <taxon>Cypriniformes</taxon>
        <taxon>Cyprinidae</taxon>
        <taxon>Cyprininae</taxon>
        <taxon>Cyprinus</taxon>
    </lineage>
</organism>